<dbReference type="Gene3D" id="2.40.170.20">
    <property type="entry name" value="TonB-dependent receptor, beta-barrel domain"/>
    <property type="match status" value="1"/>
</dbReference>
<dbReference type="PANTHER" id="PTHR40980:SF5">
    <property type="entry name" value="TONB-DEPENDENT RECEPTOR"/>
    <property type="match status" value="1"/>
</dbReference>
<keyword evidence="5 9" id="KW-0798">TonB box</keyword>
<keyword evidence="6 8" id="KW-0472">Membrane</keyword>
<feature type="domain" description="TonB-dependent receptor plug" evidence="11">
    <location>
        <begin position="126"/>
        <end position="222"/>
    </location>
</feature>
<accession>A0A9D9N4S4</accession>
<keyword evidence="7 8" id="KW-0998">Cell outer membrane</keyword>
<dbReference type="SUPFAM" id="SSF56935">
    <property type="entry name" value="Porins"/>
    <property type="match status" value="1"/>
</dbReference>
<gene>
    <name evidence="12" type="ORF">IAA73_09240</name>
</gene>
<dbReference type="Pfam" id="PF00593">
    <property type="entry name" value="TonB_dep_Rec_b-barrel"/>
    <property type="match status" value="1"/>
</dbReference>
<evidence type="ECO:0000256" key="2">
    <source>
        <dbReference type="ARBA" id="ARBA00022448"/>
    </source>
</evidence>
<evidence type="ECO:0000313" key="13">
    <source>
        <dbReference type="Proteomes" id="UP000823641"/>
    </source>
</evidence>
<reference evidence="12" key="2">
    <citation type="journal article" date="2021" name="PeerJ">
        <title>Extensive microbial diversity within the chicken gut microbiome revealed by metagenomics and culture.</title>
        <authorList>
            <person name="Gilroy R."/>
            <person name="Ravi A."/>
            <person name="Getino M."/>
            <person name="Pursley I."/>
            <person name="Horton D.L."/>
            <person name="Alikhan N.F."/>
            <person name="Baker D."/>
            <person name="Gharbi K."/>
            <person name="Hall N."/>
            <person name="Watson M."/>
            <person name="Adriaenssens E.M."/>
            <person name="Foster-Nyarko E."/>
            <person name="Jarju S."/>
            <person name="Secka A."/>
            <person name="Antonio M."/>
            <person name="Oren A."/>
            <person name="Chaudhuri R.R."/>
            <person name="La Ragione R."/>
            <person name="Hildebrand F."/>
            <person name="Pallen M.J."/>
        </authorList>
    </citation>
    <scope>NUCLEOTIDE SEQUENCE</scope>
    <source>
        <strain evidence="12">G3-3990</strain>
    </source>
</reference>
<proteinExistence type="inferred from homology"/>
<evidence type="ECO:0000256" key="3">
    <source>
        <dbReference type="ARBA" id="ARBA00022452"/>
    </source>
</evidence>
<name>A0A9D9N4S4_9BACT</name>
<dbReference type="InterPro" id="IPR012910">
    <property type="entry name" value="Plug_dom"/>
</dbReference>
<keyword evidence="12" id="KW-0675">Receptor</keyword>
<evidence type="ECO:0000256" key="1">
    <source>
        <dbReference type="ARBA" id="ARBA00004571"/>
    </source>
</evidence>
<dbReference type="Gene3D" id="2.60.40.1120">
    <property type="entry name" value="Carboxypeptidase-like, regulatory domain"/>
    <property type="match status" value="1"/>
</dbReference>
<evidence type="ECO:0000256" key="6">
    <source>
        <dbReference type="ARBA" id="ARBA00023136"/>
    </source>
</evidence>
<dbReference type="InterPro" id="IPR036942">
    <property type="entry name" value="Beta-barrel_TonB_sf"/>
</dbReference>
<feature type="domain" description="TonB-dependent receptor-like beta-barrel" evidence="10">
    <location>
        <begin position="404"/>
        <end position="853"/>
    </location>
</feature>
<dbReference type="InterPro" id="IPR000531">
    <property type="entry name" value="Beta-barrel_TonB"/>
</dbReference>
<dbReference type="PANTHER" id="PTHR40980">
    <property type="entry name" value="PLUG DOMAIN-CONTAINING PROTEIN"/>
    <property type="match status" value="1"/>
</dbReference>
<evidence type="ECO:0000256" key="5">
    <source>
        <dbReference type="ARBA" id="ARBA00023077"/>
    </source>
</evidence>
<comment type="caution">
    <text evidence="12">The sequence shown here is derived from an EMBL/GenBank/DDBJ whole genome shotgun (WGS) entry which is preliminary data.</text>
</comment>
<sequence>MNRLVVIGIASLFAVEVNAGILKGNIVDKNTKEPLIGASVQIVGTTQGTITDFDGNFELNVPDGVVDIEARYVSYKSRLLRHIKVEGEIISNIELEEAAQALSAVEVVARRNRESENMLLLEQKTAVLATQAVGAKELSRKGVGDAEGAVQKVSGISKQDGVKNVFVRGLGDRYNTTLLNGFPIPSEDPEYKNIALSFFETDMIQSIGVNKVFAASQTGDVAGAAIDIRSKELMGDEEFDVKGSFEVNTQTVAQPFLLQDGSNYMGIASKQQPGNDLSLYNFSNRLTPSVIGFNPNHSYGVSGGKKFLVGDNADPLSFFLLANYSQQNTFTDELVRNTNTGGDTIQEQNGSKYARTTTQMLLANVNYAWKKKHNLSYNFMMIHANNQYVVDYEGMNARFEDYHYQGFLRRQQTNDNLLIVNQLHTDWQLAPSWKLNVAAAYNYVVGDEPDRRINYLSETDQIGSYTPTRGTGSQQRYFSTLQEHDANVKAEAVYSIPDNFGKKSNVRIGYSGRFVVDGFEAVEYDMSAIRTADMQLDQLDLDAYFNQEGLDNGNFLLDKNTDIYTVNKLINAVYADATYQFTKAFTANLGFRMDHVLMRVDYNVNRGGTQGSEEINKPFFLPSLNLKYDLTKKHSLRLGASKTYTLPQAKEISPFRYVGVSFKSQGNQNLQPSDNYNVDLKWDFFPTESELVSIGGFFKYIANPISRIEVASAGGYLSYENISDKALVGGVEIELRKDLYKKSIGEDFHKLNLGFNGTYTYTYAKVEQATDKTGSQLEGAAPFIVNADLSYQFRRKDYGFTGTIVCNYFSDRVYTIGTQGFDDIIEKGVPTLDVVMSAQLTQHFTVDMKMKNLINPSYRLVRDVRSTGQEVVLNEYDKGREISVGLTYKF</sequence>
<dbReference type="InterPro" id="IPR039426">
    <property type="entry name" value="TonB-dep_rcpt-like"/>
</dbReference>
<evidence type="ECO:0000256" key="4">
    <source>
        <dbReference type="ARBA" id="ARBA00022692"/>
    </source>
</evidence>
<keyword evidence="4 8" id="KW-0812">Transmembrane</keyword>
<dbReference type="Pfam" id="PF13715">
    <property type="entry name" value="CarbopepD_reg_2"/>
    <property type="match status" value="1"/>
</dbReference>
<dbReference type="PROSITE" id="PS52016">
    <property type="entry name" value="TONB_DEPENDENT_REC_3"/>
    <property type="match status" value="1"/>
</dbReference>
<dbReference type="AlphaFoldDB" id="A0A9D9N4S4"/>
<evidence type="ECO:0000259" key="11">
    <source>
        <dbReference type="Pfam" id="PF07715"/>
    </source>
</evidence>
<dbReference type="Proteomes" id="UP000823641">
    <property type="component" value="Unassembled WGS sequence"/>
</dbReference>
<evidence type="ECO:0000256" key="9">
    <source>
        <dbReference type="RuleBase" id="RU003357"/>
    </source>
</evidence>
<dbReference type="Pfam" id="PF07715">
    <property type="entry name" value="Plug"/>
    <property type="match status" value="1"/>
</dbReference>
<dbReference type="InterPro" id="IPR037066">
    <property type="entry name" value="Plug_dom_sf"/>
</dbReference>
<keyword evidence="3 8" id="KW-1134">Transmembrane beta strand</keyword>
<dbReference type="SUPFAM" id="SSF49464">
    <property type="entry name" value="Carboxypeptidase regulatory domain-like"/>
    <property type="match status" value="1"/>
</dbReference>
<evidence type="ECO:0000259" key="10">
    <source>
        <dbReference type="Pfam" id="PF00593"/>
    </source>
</evidence>
<evidence type="ECO:0000256" key="7">
    <source>
        <dbReference type="ARBA" id="ARBA00023237"/>
    </source>
</evidence>
<comment type="similarity">
    <text evidence="8 9">Belongs to the TonB-dependent receptor family.</text>
</comment>
<dbReference type="Gene3D" id="2.170.130.10">
    <property type="entry name" value="TonB-dependent receptor, plug domain"/>
    <property type="match status" value="1"/>
</dbReference>
<protein>
    <submittedName>
        <fullName evidence="12">TonB-dependent receptor</fullName>
    </submittedName>
</protein>
<evidence type="ECO:0000313" key="12">
    <source>
        <dbReference type="EMBL" id="MBO8460501.1"/>
    </source>
</evidence>
<evidence type="ECO:0000256" key="8">
    <source>
        <dbReference type="PROSITE-ProRule" id="PRU01360"/>
    </source>
</evidence>
<comment type="subcellular location">
    <subcellularLocation>
        <location evidence="1 8">Cell outer membrane</location>
        <topology evidence="1 8">Multi-pass membrane protein</topology>
    </subcellularLocation>
</comment>
<dbReference type="EMBL" id="JADIMG010000089">
    <property type="protein sequence ID" value="MBO8460501.1"/>
    <property type="molecule type" value="Genomic_DNA"/>
</dbReference>
<organism evidence="12 13">
    <name type="scientific">Candidatus Gallipaludibacter merdavium</name>
    <dbReference type="NCBI Taxonomy" id="2840839"/>
    <lineage>
        <taxon>Bacteria</taxon>
        <taxon>Pseudomonadati</taxon>
        <taxon>Bacteroidota</taxon>
        <taxon>Bacteroidia</taxon>
        <taxon>Bacteroidales</taxon>
        <taxon>Candidatus Gallipaludibacter</taxon>
    </lineage>
</organism>
<reference evidence="12" key="1">
    <citation type="submission" date="2020-10" db="EMBL/GenBank/DDBJ databases">
        <authorList>
            <person name="Gilroy R."/>
        </authorList>
    </citation>
    <scope>NUCLEOTIDE SEQUENCE</scope>
    <source>
        <strain evidence="12">G3-3990</strain>
    </source>
</reference>
<keyword evidence="2 8" id="KW-0813">Transport</keyword>
<dbReference type="InterPro" id="IPR008969">
    <property type="entry name" value="CarboxyPept-like_regulatory"/>
</dbReference>
<dbReference type="GO" id="GO:0009279">
    <property type="term" value="C:cell outer membrane"/>
    <property type="evidence" value="ECO:0007669"/>
    <property type="project" value="UniProtKB-SubCell"/>
</dbReference>